<keyword evidence="4" id="KW-1185">Reference proteome</keyword>
<sequence length="234" mass="25888">MTLPLSLRRNCKLDLMFPLADLNFPPTTMDSGDNDSISAGTPQRITMFYDGRVCVCDVTELQARTIIWLARKEMDERMNTPRSQLEPISPLQSQLRNPPEQLDFRDELSQQIEKICRGEEKKDARFAVGVAKVLHNIFVLGHSGIAAVWIAGIFFQEAIKSKLKNKNPVAEAQTEIRAGASLKLAKKYGALMTLKLGTMTTVVASSDVRVDAGEEGEGGRDVNAEDGVDVLFTF</sequence>
<keyword evidence="1" id="KW-0472">Membrane</keyword>
<organism evidence="3 4">
    <name type="scientific">Protea cynaroides</name>
    <dbReference type="NCBI Taxonomy" id="273540"/>
    <lineage>
        <taxon>Eukaryota</taxon>
        <taxon>Viridiplantae</taxon>
        <taxon>Streptophyta</taxon>
        <taxon>Embryophyta</taxon>
        <taxon>Tracheophyta</taxon>
        <taxon>Spermatophyta</taxon>
        <taxon>Magnoliopsida</taxon>
        <taxon>Proteales</taxon>
        <taxon>Proteaceae</taxon>
        <taxon>Protea</taxon>
    </lineage>
</organism>
<dbReference type="Proteomes" id="UP001141806">
    <property type="component" value="Unassembled WGS sequence"/>
</dbReference>
<comment type="caution">
    <text evidence="3">The sequence shown here is derived from an EMBL/GenBank/DDBJ whole genome shotgun (WGS) entry which is preliminary data.</text>
</comment>
<dbReference type="InterPro" id="IPR010399">
    <property type="entry name" value="Tify_dom"/>
</dbReference>
<keyword evidence="1" id="KW-0812">Transmembrane</keyword>
<evidence type="ECO:0000313" key="4">
    <source>
        <dbReference type="Proteomes" id="UP001141806"/>
    </source>
</evidence>
<accession>A0A9Q0L255</accession>
<proteinExistence type="predicted"/>
<dbReference type="OrthoDB" id="782771at2759"/>
<reference evidence="3" key="1">
    <citation type="journal article" date="2023" name="Plant J.">
        <title>The genome of the king protea, Protea cynaroides.</title>
        <authorList>
            <person name="Chang J."/>
            <person name="Duong T.A."/>
            <person name="Schoeman C."/>
            <person name="Ma X."/>
            <person name="Roodt D."/>
            <person name="Barker N."/>
            <person name="Li Z."/>
            <person name="Van de Peer Y."/>
            <person name="Mizrachi E."/>
        </authorList>
    </citation>
    <scope>NUCLEOTIDE SEQUENCE</scope>
    <source>
        <tissue evidence="3">Young leaves</tissue>
    </source>
</reference>
<evidence type="ECO:0000259" key="2">
    <source>
        <dbReference type="PROSITE" id="PS51320"/>
    </source>
</evidence>
<name>A0A9Q0L255_9MAGN</name>
<evidence type="ECO:0000256" key="1">
    <source>
        <dbReference type="SAM" id="Phobius"/>
    </source>
</evidence>
<dbReference type="Pfam" id="PF06200">
    <property type="entry name" value="tify"/>
    <property type="match status" value="1"/>
</dbReference>
<dbReference type="SMART" id="SM00979">
    <property type="entry name" value="TIFY"/>
    <property type="match status" value="1"/>
</dbReference>
<dbReference type="PROSITE" id="PS51320">
    <property type="entry name" value="TIFY"/>
    <property type="match status" value="1"/>
</dbReference>
<feature type="domain" description="Tify" evidence="2">
    <location>
        <begin position="38"/>
        <end position="72"/>
    </location>
</feature>
<dbReference type="AlphaFoldDB" id="A0A9Q0L255"/>
<keyword evidence="1" id="KW-1133">Transmembrane helix</keyword>
<protein>
    <recommendedName>
        <fullName evidence="2">Tify domain-containing protein</fullName>
    </recommendedName>
</protein>
<gene>
    <name evidence="3" type="ORF">NE237_031796</name>
</gene>
<evidence type="ECO:0000313" key="3">
    <source>
        <dbReference type="EMBL" id="KAJ4980959.1"/>
    </source>
</evidence>
<dbReference type="EMBL" id="JAMYWD010000001">
    <property type="protein sequence ID" value="KAJ4980959.1"/>
    <property type="molecule type" value="Genomic_DNA"/>
</dbReference>
<feature type="transmembrane region" description="Helical" evidence="1">
    <location>
        <begin position="133"/>
        <end position="155"/>
    </location>
</feature>